<dbReference type="Pfam" id="PF09820">
    <property type="entry name" value="AAA-ATPase_like"/>
    <property type="match status" value="1"/>
</dbReference>
<keyword evidence="3" id="KW-1185">Reference proteome</keyword>
<evidence type="ECO:0000313" key="3">
    <source>
        <dbReference type="Proteomes" id="UP000236311"/>
    </source>
</evidence>
<dbReference type="SUPFAM" id="SSF52540">
    <property type="entry name" value="P-loop containing nucleoside triphosphate hydrolases"/>
    <property type="match status" value="1"/>
</dbReference>
<dbReference type="Gene3D" id="3.40.50.300">
    <property type="entry name" value="P-loop containing nucleotide triphosphate hydrolases"/>
    <property type="match status" value="1"/>
</dbReference>
<dbReference type="InterPro" id="IPR018631">
    <property type="entry name" value="AAA-ATPase-like_dom"/>
</dbReference>
<gene>
    <name evidence="2" type="ORF">AMURIS_01701</name>
</gene>
<dbReference type="InterPro" id="IPR027417">
    <property type="entry name" value="P-loop_NTPase"/>
</dbReference>
<reference evidence="2 3" key="1">
    <citation type="submission" date="2018-01" db="EMBL/GenBank/DDBJ databases">
        <authorList>
            <person name="Gaut B.S."/>
            <person name="Morton B.R."/>
            <person name="Clegg M.T."/>
            <person name="Duvall M.R."/>
        </authorList>
    </citation>
    <scope>NUCLEOTIDE SEQUENCE [LARGE SCALE GENOMIC DNA]</scope>
    <source>
        <strain evidence="2">GP69</strain>
    </source>
</reference>
<dbReference type="RefSeq" id="WP_103239048.1">
    <property type="nucleotide sequence ID" value="NZ_JANJZD010000022.1"/>
</dbReference>
<dbReference type="OrthoDB" id="1650748at2"/>
<evidence type="ECO:0000313" key="2">
    <source>
        <dbReference type="EMBL" id="SOY28986.1"/>
    </source>
</evidence>
<dbReference type="EMBL" id="OFSM01000007">
    <property type="protein sequence ID" value="SOY28986.1"/>
    <property type="molecule type" value="Genomic_DNA"/>
</dbReference>
<accession>A0A2K4ZEV0</accession>
<dbReference type="InterPro" id="IPR012547">
    <property type="entry name" value="PDDEXK_9"/>
</dbReference>
<dbReference type="Pfam" id="PF08011">
    <property type="entry name" value="PDDEXK_9"/>
    <property type="match status" value="1"/>
</dbReference>
<evidence type="ECO:0000259" key="1">
    <source>
        <dbReference type="Pfam" id="PF09820"/>
    </source>
</evidence>
<dbReference type="Proteomes" id="UP000236311">
    <property type="component" value="Unassembled WGS sequence"/>
</dbReference>
<sequence>MGMFLNSIAPFEEYKRLAKTRFFVDKTDIIREILTAVVEDGQRYFCITRPRRFGKSIMANMLGAFFGRAECGEQIFGHLKVAECRYYPEYLNSHEVIYIDFSRLPRDCKSYEQYKERIQDGINCDLLKAYPESKLRADRSIWDNLQTVFEQEHVRFIFVMDEWDAVFHKDFVTEKDKKNYLEFLRDLLKGQAYVEFAYMTGVLPIAKYSSGSEINMFKEYDMVATEKFSEYFGFLDGEVDALFDIYQRTTPNAKITREDLAEWYDGYHTASGRRLYNPRSVIGALTDNQINSYWTSSGPYDEIFYYIRNHIEEIRDDLVLMVSGEHIEMKLQGYAATSTELHTKNQVYSAMVVYGLLTYADGAVLIPNRELMDKFNELLLEKESLGYVYRLAKESGRMLKATLAGDTRTMAEILKLAHDTEAPIFSYNSEIELSAVVNLVYLAARDKYRVEREDKAGEGYVDFIFYPERKGADALLLELKVNGTPEEAIRQIRNRNYALRFRGKMGEPAKYTGRILAVGISYDRKTKEHSCKVEAL</sequence>
<name>A0A2K4ZEV0_9FIRM</name>
<proteinExistence type="predicted"/>
<dbReference type="PANTHER" id="PTHR34825">
    <property type="entry name" value="CONSERVED PROTEIN, WITH A WEAK D-GALACTARATE DEHYDRATASE/ALTRONATE HYDROLASE DOMAIN"/>
    <property type="match status" value="1"/>
</dbReference>
<organism evidence="2 3">
    <name type="scientific">Acetatifactor muris</name>
    <dbReference type="NCBI Taxonomy" id="879566"/>
    <lineage>
        <taxon>Bacteria</taxon>
        <taxon>Bacillati</taxon>
        <taxon>Bacillota</taxon>
        <taxon>Clostridia</taxon>
        <taxon>Lachnospirales</taxon>
        <taxon>Lachnospiraceae</taxon>
        <taxon>Acetatifactor</taxon>
    </lineage>
</organism>
<dbReference type="AlphaFoldDB" id="A0A2K4ZEV0"/>
<protein>
    <submittedName>
        <fullName evidence="2">Putative AAA-ATPase</fullName>
    </submittedName>
</protein>
<feature type="domain" description="AAA-ATPase-like" evidence="1">
    <location>
        <begin position="14"/>
        <end position="208"/>
    </location>
</feature>
<dbReference type="PANTHER" id="PTHR34825:SF1">
    <property type="entry name" value="AAA-ATPASE-LIKE DOMAIN-CONTAINING PROTEIN"/>
    <property type="match status" value="1"/>
</dbReference>